<evidence type="ECO:0000256" key="5">
    <source>
        <dbReference type="ARBA" id="ARBA00023002"/>
    </source>
</evidence>
<comment type="catalytic activity">
    <reaction evidence="7">
        <text>2 R'C(R)SH + O2 = R'C(R)S-S(R)CR' + H2O2</text>
        <dbReference type="Rhea" id="RHEA:17357"/>
        <dbReference type="ChEBI" id="CHEBI:15379"/>
        <dbReference type="ChEBI" id="CHEBI:16240"/>
        <dbReference type="ChEBI" id="CHEBI:16520"/>
        <dbReference type="ChEBI" id="CHEBI:17412"/>
        <dbReference type="EC" id="1.8.3.2"/>
    </reaction>
</comment>
<comment type="caution">
    <text evidence="9">The sequence shown here is derived from an EMBL/GenBank/DDBJ whole genome shotgun (WGS) entry which is preliminary data.</text>
</comment>
<evidence type="ECO:0000256" key="3">
    <source>
        <dbReference type="ARBA" id="ARBA00022729"/>
    </source>
</evidence>
<name>A0AAV2RAC5_MEGNR</name>
<keyword evidence="10" id="KW-1185">Reference proteome</keyword>
<evidence type="ECO:0000256" key="2">
    <source>
        <dbReference type="ARBA" id="ARBA00022630"/>
    </source>
</evidence>
<dbReference type="InterPro" id="IPR039798">
    <property type="entry name" value="Sulfhydryl_oxidase"/>
</dbReference>
<proteinExistence type="predicted"/>
<dbReference type="InterPro" id="IPR036774">
    <property type="entry name" value="ERV/ALR_sulphydryl_oxid_sf"/>
</dbReference>
<feature type="domain" description="ERV/ALR sulfhydryl oxidase" evidence="8">
    <location>
        <begin position="180"/>
        <end position="287"/>
    </location>
</feature>
<keyword evidence="5 7" id="KW-0560">Oxidoreductase</keyword>
<protein>
    <recommendedName>
        <fullName evidence="7">Sulfhydryl oxidase</fullName>
        <ecNumber evidence="7">1.8.3.2</ecNumber>
    </recommendedName>
</protein>
<dbReference type="PANTHER" id="PTHR22897">
    <property type="entry name" value="QUIESCIN Q6-RELATED SULFHYDRYL OXIDASE"/>
    <property type="match status" value="1"/>
</dbReference>
<dbReference type="Pfam" id="PF04777">
    <property type="entry name" value="Evr1_Alr"/>
    <property type="match status" value="1"/>
</dbReference>
<dbReference type="GO" id="GO:0005615">
    <property type="term" value="C:extracellular space"/>
    <property type="evidence" value="ECO:0007669"/>
    <property type="project" value="TreeGrafter"/>
</dbReference>
<evidence type="ECO:0000256" key="1">
    <source>
        <dbReference type="ARBA" id="ARBA00001974"/>
    </source>
</evidence>
<keyword evidence="6" id="KW-1015">Disulfide bond</keyword>
<dbReference type="Proteomes" id="UP001497623">
    <property type="component" value="Unassembled WGS sequence"/>
</dbReference>
<evidence type="ECO:0000256" key="7">
    <source>
        <dbReference type="RuleBase" id="RU371123"/>
    </source>
</evidence>
<comment type="cofactor">
    <cofactor evidence="1 7">
        <name>FAD</name>
        <dbReference type="ChEBI" id="CHEBI:57692"/>
    </cofactor>
</comment>
<evidence type="ECO:0000256" key="6">
    <source>
        <dbReference type="ARBA" id="ARBA00023157"/>
    </source>
</evidence>
<dbReference type="PANTHER" id="PTHR22897:SF8">
    <property type="entry name" value="SULFHYDRYL OXIDASE"/>
    <property type="match status" value="1"/>
</dbReference>
<keyword evidence="3" id="KW-0732">Signal</keyword>
<dbReference type="GO" id="GO:0006457">
    <property type="term" value="P:protein folding"/>
    <property type="evidence" value="ECO:0007669"/>
    <property type="project" value="TreeGrafter"/>
</dbReference>
<dbReference type="EC" id="1.8.3.2" evidence="7"/>
<reference evidence="9 10" key="1">
    <citation type="submission" date="2024-05" db="EMBL/GenBank/DDBJ databases">
        <authorList>
            <person name="Wallberg A."/>
        </authorList>
    </citation>
    <scope>NUCLEOTIDE SEQUENCE [LARGE SCALE GENOMIC DNA]</scope>
</reference>
<dbReference type="InterPro" id="IPR017905">
    <property type="entry name" value="ERV/ALR_sulphydryl_oxidase"/>
</dbReference>
<evidence type="ECO:0000313" key="10">
    <source>
        <dbReference type="Proteomes" id="UP001497623"/>
    </source>
</evidence>
<dbReference type="Gene3D" id="1.20.120.310">
    <property type="entry name" value="ERV/ALR sulfhydryl oxidase domain"/>
    <property type="match status" value="1"/>
</dbReference>
<gene>
    <name evidence="9" type="ORF">MNOR_LOCUS21163</name>
</gene>
<evidence type="ECO:0000259" key="8">
    <source>
        <dbReference type="PROSITE" id="PS51324"/>
    </source>
</evidence>
<dbReference type="SUPFAM" id="SSF69000">
    <property type="entry name" value="FAD-dependent thiol oxidase"/>
    <property type="match status" value="1"/>
</dbReference>
<dbReference type="PROSITE" id="PS51324">
    <property type="entry name" value="ERV_ALR"/>
    <property type="match status" value="1"/>
</dbReference>
<dbReference type="GO" id="GO:0003756">
    <property type="term" value="F:protein disulfide isomerase activity"/>
    <property type="evidence" value="ECO:0007669"/>
    <property type="project" value="TreeGrafter"/>
</dbReference>
<organism evidence="9 10">
    <name type="scientific">Meganyctiphanes norvegica</name>
    <name type="common">Northern krill</name>
    <name type="synonym">Thysanopoda norvegica</name>
    <dbReference type="NCBI Taxonomy" id="48144"/>
    <lineage>
        <taxon>Eukaryota</taxon>
        <taxon>Metazoa</taxon>
        <taxon>Ecdysozoa</taxon>
        <taxon>Arthropoda</taxon>
        <taxon>Crustacea</taxon>
        <taxon>Multicrustacea</taxon>
        <taxon>Malacostraca</taxon>
        <taxon>Eumalacostraca</taxon>
        <taxon>Eucarida</taxon>
        <taxon>Euphausiacea</taxon>
        <taxon>Euphausiidae</taxon>
        <taxon>Meganyctiphanes</taxon>
    </lineage>
</organism>
<dbReference type="EMBL" id="CAXKWB010016857">
    <property type="protein sequence ID" value="CAL4117309.1"/>
    <property type="molecule type" value="Genomic_DNA"/>
</dbReference>
<evidence type="ECO:0000256" key="4">
    <source>
        <dbReference type="ARBA" id="ARBA00022827"/>
    </source>
</evidence>
<dbReference type="GO" id="GO:0016971">
    <property type="term" value="F:flavin-dependent sulfhydryl oxidase activity"/>
    <property type="evidence" value="ECO:0007669"/>
    <property type="project" value="InterPro"/>
</dbReference>
<keyword evidence="4 7" id="KW-0274">FAD</keyword>
<accession>A0AAV2RAC5</accession>
<sequence>VSGNLCVKMNGACIPEKDECRASRAMRIYNNSLTEITDKYCGNSCCRGPVCCAPSGQVFIVDIENALGFIFNNTVIYINNTNDSDNGRKLIDFNMTHARRYLERFLNVTLKYLKAPKHIQDHTRRFIETVYDEIKDNVTFTAENLQNTLINIQLNGESDETYLSKWQTSVSCHNINPTGCYADAWLASCGTWNMFHTMTVTAYNDPGSNPLEVIHAIKGFMAYFFSCPNCRTHFANMYNQTIGNNPMDKVDTTGRAVLWLWCIHNAVNQDWTGDTRPNRQWPPHPRFPLPGVCDGCWTGEPEVPTHCATLFCDPDDVDGFDKCFTAFGNPEREPTPIIYYNFSVSATIDYLNRTYFGPYRKLNTNQEWHPYIFDEELQCPNLRK</sequence>
<evidence type="ECO:0000313" key="9">
    <source>
        <dbReference type="EMBL" id="CAL4117309.1"/>
    </source>
</evidence>
<keyword evidence="2 7" id="KW-0285">Flavoprotein</keyword>
<feature type="non-terminal residue" evidence="9">
    <location>
        <position position="1"/>
    </location>
</feature>
<dbReference type="AlphaFoldDB" id="A0AAV2RAC5"/>
<dbReference type="GO" id="GO:0000139">
    <property type="term" value="C:Golgi membrane"/>
    <property type="evidence" value="ECO:0007669"/>
    <property type="project" value="TreeGrafter"/>
</dbReference>